<dbReference type="SMART" id="SM00380">
    <property type="entry name" value="AP2"/>
    <property type="match status" value="2"/>
</dbReference>
<dbReference type="EMBL" id="OU503054">
    <property type="protein sequence ID" value="CAI9783207.1"/>
    <property type="molecule type" value="Genomic_DNA"/>
</dbReference>
<keyword evidence="5" id="KW-0804">Transcription</keyword>
<accession>A0AAD2E8Y1</accession>
<dbReference type="Proteomes" id="UP000834106">
    <property type="component" value="Chromosome 19"/>
</dbReference>
<keyword evidence="6" id="KW-0539">Nucleus</keyword>
<sequence length="491" mass="53614">MLDLNLTSDVSESITNLGETVLEKHLDSSGSQMENAGSYNSSAANVDTTSSAGDGDSCDNQFIGFDIWKGNGDYEESGVSVTKELFPVTAEGTAVARHCHWSDVSGNGGVAAQRTISQPIKKSRRGPRSRSSQYRGVTFYRRTGRWESHIWDCGKQVYLGGFDTAHAAAKAYDRAAIKFRGLNADINFNVSDYEEELRQIMNLPKEEFVHILRRQSTGFSRGSSKYRGVTLHKCGRWEARLGQLLGKKYIYLGLFDSEIEAARAYDKAAIKSNGKEAVTNFEPNTYEEGINCETDNGGRNHNLDLNLGIAPPHLADGQNMNIDAKSLQIHSGSVGLPENGAWYPASASDGTVLLHDHINVGGSPFVGNGLNSGFYPIYKGKAIGTSMTVNSSANWALPMQSHFNGVPPQILFSTAASSGFANSTVSTSFAAVHQLQTSNATKSPHCYLPNLRDPRLCLKINCVRKRKEVQCICIMRKPYDLSLLCFLNLLG</sequence>
<protein>
    <recommendedName>
        <fullName evidence="9">AP2/ERF domain-containing protein</fullName>
    </recommendedName>
</protein>
<keyword evidence="4" id="KW-0010">Activator</keyword>
<feature type="region of interest" description="Disordered" evidence="8">
    <location>
        <begin position="26"/>
        <end position="53"/>
    </location>
</feature>
<evidence type="ECO:0000313" key="11">
    <source>
        <dbReference type="Proteomes" id="UP000834106"/>
    </source>
</evidence>
<dbReference type="FunFam" id="3.30.730.10:FF:000004">
    <property type="entry name" value="AP2-like ethylene-responsive transcription factor"/>
    <property type="match status" value="1"/>
</dbReference>
<dbReference type="InterPro" id="IPR001471">
    <property type="entry name" value="AP2/ERF_dom"/>
</dbReference>
<evidence type="ECO:0000256" key="3">
    <source>
        <dbReference type="ARBA" id="ARBA00023125"/>
    </source>
</evidence>
<evidence type="ECO:0000256" key="8">
    <source>
        <dbReference type="SAM" id="MobiDB-lite"/>
    </source>
</evidence>
<dbReference type="PRINTS" id="PR00367">
    <property type="entry name" value="ETHRSPELEMNT"/>
</dbReference>
<dbReference type="PROSITE" id="PS51032">
    <property type="entry name" value="AP2_ERF"/>
    <property type="match status" value="2"/>
</dbReference>
<feature type="domain" description="AP2/ERF" evidence="9">
    <location>
        <begin position="225"/>
        <end position="282"/>
    </location>
</feature>
<dbReference type="InterPro" id="IPR036955">
    <property type="entry name" value="AP2/ERF_dom_sf"/>
</dbReference>
<dbReference type="SUPFAM" id="SSF54171">
    <property type="entry name" value="DNA-binding domain"/>
    <property type="match status" value="2"/>
</dbReference>
<keyword evidence="2" id="KW-0805">Transcription regulation</keyword>
<dbReference type="PANTHER" id="PTHR32467:SF118">
    <property type="entry name" value="ETHYLENE-RESPONSIVE TRANSCRIPTION FACTOR RAP2-7"/>
    <property type="match status" value="1"/>
</dbReference>
<dbReference type="CDD" id="cd00018">
    <property type="entry name" value="AP2"/>
    <property type="match status" value="2"/>
</dbReference>
<feature type="domain" description="AP2/ERF" evidence="9">
    <location>
        <begin position="133"/>
        <end position="189"/>
    </location>
</feature>
<evidence type="ECO:0000256" key="1">
    <source>
        <dbReference type="ARBA" id="ARBA00004123"/>
    </source>
</evidence>
<evidence type="ECO:0000256" key="6">
    <source>
        <dbReference type="ARBA" id="ARBA00023242"/>
    </source>
</evidence>
<comment type="subcellular location">
    <subcellularLocation>
        <location evidence="1">Nucleus</location>
    </subcellularLocation>
</comment>
<name>A0AAD2E8Y1_9LAMI</name>
<dbReference type="PANTHER" id="PTHR32467">
    <property type="entry name" value="AP2-LIKE ETHYLENE-RESPONSIVE TRANSCRIPTION FACTOR"/>
    <property type="match status" value="1"/>
</dbReference>
<dbReference type="AlphaFoldDB" id="A0AAD2E8Y1"/>
<dbReference type="Gene3D" id="3.30.730.10">
    <property type="entry name" value="AP2/ERF domain"/>
    <property type="match status" value="2"/>
</dbReference>
<dbReference type="InterPro" id="IPR016177">
    <property type="entry name" value="DNA-bd_dom_sf"/>
</dbReference>
<evidence type="ECO:0000256" key="5">
    <source>
        <dbReference type="ARBA" id="ARBA00023163"/>
    </source>
</evidence>
<keyword evidence="3" id="KW-0238">DNA-binding</keyword>
<dbReference type="Pfam" id="PF00847">
    <property type="entry name" value="AP2"/>
    <property type="match status" value="2"/>
</dbReference>
<organism evidence="10 11">
    <name type="scientific">Fraxinus pennsylvanica</name>
    <dbReference type="NCBI Taxonomy" id="56036"/>
    <lineage>
        <taxon>Eukaryota</taxon>
        <taxon>Viridiplantae</taxon>
        <taxon>Streptophyta</taxon>
        <taxon>Embryophyta</taxon>
        <taxon>Tracheophyta</taxon>
        <taxon>Spermatophyta</taxon>
        <taxon>Magnoliopsida</taxon>
        <taxon>eudicotyledons</taxon>
        <taxon>Gunneridae</taxon>
        <taxon>Pentapetalae</taxon>
        <taxon>asterids</taxon>
        <taxon>lamiids</taxon>
        <taxon>Lamiales</taxon>
        <taxon>Oleaceae</taxon>
        <taxon>Oleeae</taxon>
        <taxon>Fraxinus</taxon>
    </lineage>
</organism>
<feature type="compositionally biased region" description="Polar residues" evidence="8">
    <location>
        <begin position="28"/>
        <end position="52"/>
    </location>
</feature>
<dbReference type="GO" id="GO:0003700">
    <property type="term" value="F:DNA-binding transcription factor activity"/>
    <property type="evidence" value="ECO:0007669"/>
    <property type="project" value="InterPro"/>
</dbReference>
<evidence type="ECO:0000256" key="2">
    <source>
        <dbReference type="ARBA" id="ARBA00023015"/>
    </source>
</evidence>
<reference evidence="10" key="1">
    <citation type="submission" date="2023-05" db="EMBL/GenBank/DDBJ databases">
        <authorList>
            <person name="Huff M."/>
        </authorList>
    </citation>
    <scope>NUCLEOTIDE SEQUENCE</scope>
</reference>
<gene>
    <name evidence="10" type="ORF">FPE_LOCUS30637</name>
</gene>
<dbReference type="GO" id="GO:0005634">
    <property type="term" value="C:nucleus"/>
    <property type="evidence" value="ECO:0007669"/>
    <property type="project" value="UniProtKB-SubCell"/>
</dbReference>
<evidence type="ECO:0000256" key="7">
    <source>
        <dbReference type="ARBA" id="ARBA00037973"/>
    </source>
</evidence>
<evidence type="ECO:0000256" key="4">
    <source>
        <dbReference type="ARBA" id="ARBA00023159"/>
    </source>
</evidence>
<keyword evidence="11" id="KW-1185">Reference proteome</keyword>
<proteinExistence type="inferred from homology"/>
<evidence type="ECO:0000313" key="10">
    <source>
        <dbReference type="EMBL" id="CAI9783207.1"/>
    </source>
</evidence>
<comment type="similarity">
    <text evidence="7">Belongs to the AP2/ERF transcription factor family. AP2 subfamily.</text>
</comment>
<dbReference type="GO" id="GO:0003677">
    <property type="term" value="F:DNA binding"/>
    <property type="evidence" value="ECO:0007669"/>
    <property type="project" value="UniProtKB-KW"/>
</dbReference>
<evidence type="ECO:0000259" key="9">
    <source>
        <dbReference type="PROSITE" id="PS51032"/>
    </source>
</evidence>